<evidence type="ECO:0000256" key="1">
    <source>
        <dbReference type="SAM" id="MobiDB-lite"/>
    </source>
</evidence>
<organism evidence="2 3">
    <name type="scientific">Streptomyces liliifuscus</name>
    <dbReference type="NCBI Taxonomy" id="2797636"/>
    <lineage>
        <taxon>Bacteria</taxon>
        <taxon>Bacillati</taxon>
        <taxon>Actinomycetota</taxon>
        <taxon>Actinomycetes</taxon>
        <taxon>Kitasatosporales</taxon>
        <taxon>Streptomycetaceae</taxon>
        <taxon>Streptomyces</taxon>
    </lineage>
</organism>
<reference evidence="2 3" key="1">
    <citation type="submission" date="2020-12" db="EMBL/GenBank/DDBJ databases">
        <title>A novel species.</title>
        <authorList>
            <person name="Li K."/>
        </authorList>
    </citation>
    <scope>NUCLEOTIDE SEQUENCE [LARGE SCALE GENOMIC DNA]</scope>
    <source>
        <strain evidence="2 3">ZYC-3</strain>
    </source>
</reference>
<gene>
    <name evidence="2" type="ORF">JEQ17_12360</name>
</gene>
<sequence>MNAGPGAGRLTADWAVLGKYPGQVMGYEVLDGSLPTDRAETYLWGATTGSPDSREPAAVLPWRVFLGSVGTDPTPVCATVETTWDGSRDGTGSPSYAWRLFLLDWSQAGTARLTWSALDEALPRDDQPLSGAAVPLSVARSTGEQLARLVDELGFEWAARTVALLLDNRQVAIVPPPGAMLPDVDERVRILDAVCALLPYGCRSWLSAATWTGRADHEVRLVFAAAPRSGQVEVRLGTGSPPEPQSDTARSYLTELLRLRAKPRPTAELVDHLLGWTEVIPLRSPGEALRVLRRADLLDSVIEAIRHGHGDLNDVEQLLTQYAMDSLGEHRLAVLVPYLARCASQGAADGLAQTLLRRYWSRSVPNVLAEDVLALGSTGEAIERARGHLELTRSLETELPGVFEELLTVLVTAPHQSHEWTGTLVYMVERTMGRTPVSVDALLIRDRETGLAWLGTWLAHRGRDVASLVRLVDRAEGLTAGGSTGWLRFAAVLTGRPGAERATERDAAEFMAAHEEAWESALDVVVDQNRSAAVALLWPRLRQIAQAPAEHGAARLLSQLERLAPPADADLRPETAAAADLLCALCATDGAGSPRGMSRFRRLTDSGTRDTYVAALSHLLNGDATAKRVVTETLLGDVPDDDCWQALTLLMRQLPTMEHLVCDRLDPRIADDHALWLQLDLPGRIVTNLSGRAHLHWLRPVQEFRGAVRTQQSMERLARVIAAGSPGGVISSQLLNAVETFIHDNGPWAAYSLAAQLHFAAPDLDLALYGALHRGERGRRTVRWLDEFHEMEAYHHVRLRAALHGRTHSGEPPRSSEPQSSAALPPSASASVSISPASGTVLSRRHARRIWRWPFHRPDWFRGFQ</sequence>
<name>A0A7T7KVG1_9ACTN</name>
<accession>A0A7T7KVG1</accession>
<protein>
    <submittedName>
        <fullName evidence="2">Uncharacterized protein</fullName>
    </submittedName>
</protein>
<feature type="region of interest" description="Disordered" evidence="1">
    <location>
        <begin position="806"/>
        <end position="835"/>
    </location>
</feature>
<dbReference type="Proteomes" id="UP000595636">
    <property type="component" value="Chromosome"/>
</dbReference>
<dbReference type="KEGG" id="slf:JEQ17_12360"/>
<dbReference type="AlphaFoldDB" id="A0A7T7KVG1"/>
<feature type="compositionally biased region" description="Low complexity" evidence="1">
    <location>
        <begin position="816"/>
        <end position="835"/>
    </location>
</feature>
<evidence type="ECO:0000313" key="2">
    <source>
        <dbReference type="EMBL" id="QQM40187.1"/>
    </source>
</evidence>
<dbReference type="RefSeq" id="WP_200395311.1">
    <property type="nucleotide sequence ID" value="NZ_CP066831.1"/>
</dbReference>
<keyword evidence="3" id="KW-1185">Reference proteome</keyword>
<proteinExistence type="predicted"/>
<evidence type="ECO:0000313" key="3">
    <source>
        <dbReference type="Proteomes" id="UP000595636"/>
    </source>
</evidence>
<dbReference type="EMBL" id="CP066831">
    <property type="protein sequence ID" value="QQM40187.1"/>
    <property type="molecule type" value="Genomic_DNA"/>
</dbReference>